<proteinExistence type="predicted"/>
<reference evidence="2 3" key="1">
    <citation type="journal article" date="2019" name="New Phytol.">
        <title>Comparative genomics reveals unique wood-decay strategies and fruiting body development in the Schizophyllaceae.</title>
        <authorList>
            <person name="Almasi E."/>
            <person name="Sahu N."/>
            <person name="Krizsan K."/>
            <person name="Balint B."/>
            <person name="Kovacs G.M."/>
            <person name="Kiss B."/>
            <person name="Cseklye J."/>
            <person name="Drula E."/>
            <person name="Henrissat B."/>
            <person name="Nagy I."/>
            <person name="Chovatia M."/>
            <person name="Adam C."/>
            <person name="LaButti K."/>
            <person name="Lipzen A."/>
            <person name="Riley R."/>
            <person name="Grigoriev I.V."/>
            <person name="Nagy L.G."/>
        </authorList>
    </citation>
    <scope>NUCLEOTIDE SEQUENCE [LARGE SCALE GENOMIC DNA]</scope>
    <source>
        <strain evidence="2 3">NL-1724</strain>
    </source>
</reference>
<evidence type="ECO:0000256" key="1">
    <source>
        <dbReference type="SAM" id="MobiDB-lite"/>
    </source>
</evidence>
<feature type="region of interest" description="Disordered" evidence="1">
    <location>
        <begin position="936"/>
        <end position="1071"/>
    </location>
</feature>
<accession>A0A550BXH3</accession>
<keyword evidence="3" id="KW-1185">Reference proteome</keyword>
<feature type="compositionally biased region" description="Basic and acidic residues" evidence="1">
    <location>
        <begin position="947"/>
        <end position="959"/>
    </location>
</feature>
<feature type="compositionally biased region" description="Basic residues" evidence="1">
    <location>
        <begin position="993"/>
        <end position="1005"/>
    </location>
</feature>
<protein>
    <submittedName>
        <fullName evidence="2">Uncharacterized protein</fullName>
    </submittedName>
</protein>
<evidence type="ECO:0000313" key="2">
    <source>
        <dbReference type="EMBL" id="TRM57232.1"/>
    </source>
</evidence>
<comment type="caution">
    <text evidence="2">The sequence shown here is derived from an EMBL/GenBank/DDBJ whole genome shotgun (WGS) entry which is preliminary data.</text>
</comment>
<feature type="compositionally biased region" description="Acidic residues" evidence="1">
    <location>
        <begin position="521"/>
        <end position="548"/>
    </location>
</feature>
<evidence type="ECO:0000313" key="3">
    <source>
        <dbReference type="Proteomes" id="UP000320762"/>
    </source>
</evidence>
<dbReference type="EMBL" id="VDMD01000050">
    <property type="protein sequence ID" value="TRM57232.1"/>
    <property type="molecule type" value="Genomic_DNA"/>
</dbReference>
<dbReference type="AlphaFoldDB" id="A0A550BXH3"/>
<name>A0A550BXH3_9AGAR</name>
<feature type="region of interest" description="Disordered" evidence="1">
    <location>
        <begin position="294"/>
        <end position="322"/>
    </location>
</feature>
<feature type="compositionally biased region" description="Polar residues" evidence="1">
    <location>
        <begin position="936"/>
        <end position="946"/>
    </location>
</feature>
<dbReference type="Proteomes" id="UP000320762">
    <property type="component" value="Unassembled WGS sequence"/>
</dbReference>
<feature type="compositionally biased region" description="Basic and acidic residues" evidence="1">
    <location>
        <begin position="586"/>
        <end position="612"/>
    </location>
</feature>
<feature type="compositionally biased region" description="Polar residues" evidence="1">
    <location>
        <begin position="259"/>
        <end position="268"/>
    </location>
</feature>
<feature type="region of interest" description="Disordered" evidence="1">
    <location>
        <begin position="518"/>
        <end position="612"/>
    </location>
</feature>
<organism evidence="2 3">
    <name type="scientific">Schizophyllum amplum</name>
    <dbReference type="NCBI Taxonomy" id="97359"/>
    <lineage>
        <taxon>Eukaryota</taxon>
        <taxon>Fungi</taxon>
        <taxon>Dikarya</taxon>
        <taxon>Basidiomycota</taxon>
        <taxon>Agaricomycotina</taxon>
        <taxon>Agaricomycetes</taxon>
        <taxon>Agaricomycetidae</taxon>
        <taxon>Agaricales</taxon>
        <taxon>Schizophyllaceae</taxon>
        <taxon>Schizophyllum</taxon>
    </lineage>
</organism>
<feature type="compositionally biased region" description="Basic and acidic residues" evidence="1">
    <location>
        <begin position="309"/>
        <end position="320"/>
    </location>
</feature>
<dbReference type="OrthoDB" id="3065975at2759"/>
<sequence>MGETYCAYASALLLRCVALRRLRSSASRIFRTRIPGVGLLMPLKSHPMRRRMSNSRKSGWRWQPLGVDFATTDASHEFLCTSVVGGCVKIKATRDCLACEKRRALKPQEVKVAAPIEPQLEQQAPSNLLSNSRLRASEPGAENRTAAGVCVFRLKRHSPAKFVIDTVWILTTIIAPSIMSSQTTVFGACKNPACTAGCNHYVAAPDGGPNIFLVPCLICALNSCKAAQHEVFISVTPSAPADAARASSDASETPKVPASESSGNPLTGSTGGAGAFRQAARDFSQFSKLQAASAPVASMPSNTSQSRFDPVDRAQKKVDLDSLGVQHLKRKKKRAADEKAQLSTVRPGKPMQPKTKLYTFIFTPRTKAVAAGLCSKPNASETGQLFDAGLVQKVDIPVDLTDPIAFRDAVLAAFQGTADAYELAQTYGVRLLVSKTSQLRRRDGSVVPKPRGRPFLRPLSSDFTAANVSRAQVQSTVRGAGYRQPIFIALNPVGPNVPLKLSNGSVYVSCEFESTNKDVASEIEEESESDVAEAEADEADDEDEDEPQEDSHGATGVPLSAPLASEDAPTVPQGTSPAFEQSCEDGAVHNDIKMDSERRQAAAAKRDYHEDDEKYEKIGENFELSEARHLRDAMYAPNAKVSNTTDYWAVSPTMEVQRIQRDLESLTADLIVFRERPDFALSNRQMLYAMDDKLIKPLDALRDVLISIMYNKTPTTSADAWMFKSLFKIGPGGLVDPLLRALEQCFFIMPRMHRLDGVDRILADNTYQTLSKYTAGVLAGIQLLRSSYPRHIWDPPNGIRELATIIAHHRAELQSSPYLDWEQHWGFKKLEERLKKGGLITVAELGIWFSDGLNALNDTDPRRFDFDRSVTSGDWGAEGIYLKLVCRFQDQYDTALPGYAEVFAKVGRFCYGMARKIRNHLRAPDRVLPQHRASRLQSMNKKTGQWRSDDASASKAKDIFEDDTPDDMTSTDALDSDWFEEFDTAKDAPLPPLKKRRQARRRHTRSSPVIVSSDSDDVRPPPKKPRMQTPPRANQSKARTGSGPRRSGPTASVKPKPRPIRTEPPARAPTRMYAGEEELLRASGLASLMGWRALLITILWDFAHPCEDRRPVWSEFLLLSQRQQYRQLSLIYHEDKNVTFGRHWRQVTARVMAGLNAYNSRNN</sequence>
<feature type="region of interest" description="Disordered" evidence="1">
    <location>
        <begin position="244"/>
        <end position="274"/>
    </location>
</feature>
<gene>
    <name evidence="2" type="ORF">BD626DRAFT_586764</name>
</gene>